<dbReference type="InParanoid" id="N1JE73"/>
<dbReference type="AlphaFoldDB" id="N1JE73"/>
<evidence type="ECO:0000256" key="4">
    <source>
        <dbReference type="ARBA" id="ARBA00023203"/>
    </source>
</evidence>
<sequence>MSSSGVSVDPDCLEKYNELKSQKKHKFIIFKMSDDYKSILVEEASKNEDWEYFREKLLSARSVQKNGQMAKDPRYAIYDFHYQLTDGEGYRNKIVFLAWSPDDSGVKPKMVYASSKGSLKKSLDGIAYDFQLNDSEDIEYDSIVKNISRAKAGSSAP</sequence>
<dbReference type="HOGENOM" id="CLU_094004_4_0_1"/>
<dbReference type="Proteomes" id="UP000015441">
    <property type="component" value="Unassembled WGS sequence"/>
</dbReference>
<dbReference type="GO" id="GO:0016363">
    <property type="term" value="C:nuclear matrix"/>
    <property type="evidence" value="ECO:0007669"/>
    <property type="project" value="UniProtKB-SubCell"/>
</dbReference>
<dbReference type="InterPro" id="IPR029006">
    <property type="entry name" value="ADF-H/Gelsolin-like_dom_sf"/>
</dbReference>
<proteinExistence type="inferred from homology"/>
<dbReference type="PANTHER" id="PTHR11913">
    <property type="entry name" value="COFILIN-RELATED"/>
    <property type="match status" value="1"/>
</dbReference>
<dbReference type="InterPro" id="IPR002108">
    <property type="entry name" value="ADF-H"/>
</dbReference>
<dbReference type="GO" id="GO:0003779">
    <property type="term" value="F:actin binding"/>
    <property type="evidence" value="ECO:0007669"/>
    <property type="project" value="UniProtKB-KW"/>
</dbReference>
<comment type="subcellular location">
    <subcellularLocation>
        <location evidence="1">Nucleus matrix</location>
    </subcellularLocation>
</comment>
<evidence type="ECO:0000313" key="8">
    <source>
        <dbReference type="Proteomes" id="UP000015441"/>
    </source>
</evidence>
<dbReference type="FunCoup" id="N1JE73">
    <property type="interactions" value="760"/>
</dbReference>
<dbReference type="InterPro" id="IPR017904">
    <property type="entry name" value="ADF/Cofilin"/>
</dbReference>
<evidence type="ECO:0000256" key="2">
    <source>
        <dbReference type="ARBA" id="ARBA00006844"/>
    </source>
</evidence>
<keyword evidence="8" id="KW-1185">Reference proteome</keyword>
<keyword evidence="4" id="KW-0009">Actin-binding</keyword>
<evidence type="ECO:0000313" key="7">
    <source>
        <dbReference type="EMBL" id="CCU80806.1"/>
    </source>
</evidence>
<evidence type="ECO:0000256" key="3">
    <source>
        <dbReference type="ARBA" id="ARBA00015630"/>
    </source>
</evidence>
<reference evidence="7 8" key="1">
    <citation type="journal article" date="2010" name="Science">
        <title>Genome expansion and gene loss in powdery mildew fungi reveal tradeoffs in extreme parasitism.</title>
        <authorList>
            <person name="Spanu P.D."/>
            <person name="Abbott J.C."/>
            <person name="Amselem J."/>
            <person name="Burgis T.A."/>
            <person name="Soanes D.M."/>
            <person name="Stueber K."/>
            <person name="Ver Loren van Themaat E."/>
            <person name="Brown J.K.M."/>
            <person name="Butcher S.A."/>
            <person name="Gurr S.J."/>
            <person name="Lebrun M.-H."/>
            <person name="Ridout C.J."/>
            <person name="Schulze-Lefert P."/>
            <person name="Talbot N.J."/>
            <person name="Ahmadinejad N."/>
            <person name="Ametz C."/>
            <person name="Barton G.R."/>
            <person name="Benjdia M."/>
            <person name="Bidzinski P."/>
            <person name="Bindschedler L.V."/>
            <person name="Both M."/>
            <person name="Brewer M.T."/>
            <person name="Cadle-Davidson L."/>
            <person name="Cadle-Davidson M.M."/>
            <person name="Collemare J."/>
            <person name="Cramer R."/>
            <person name="Frenkel O."/>
            <person name="Godfrey D."/>
            <person name="Harriman J."/>
            <person name="Hoede C."/>
            <person name="King B.C."/>
            <person name="Klages S."/>
            <person name="Kleemann J."/>
            <person name="Knoll D."/>
            <person name="Koti P.S."/>
            <person name="Kreplak J."/>
            <person name="Lopez-Ruiz F.J."/>
            <person name="Lu X."/>
            <person name="Maekawa T."/>
            <person name="Mahanil S."/>
            <person name="Micali C."/>
            <person name="Milgroom M.G."/>
            <person name="Montana G."/>
            <person name="Noir S."/>
            <person name="O'Connell R.J."/>
            <person name="Oberhaensli S."/>
            <person name="Parlange F."/>
            <person name="Pedersen C."/>
            <person name="Quesneville H."/>
            <person name="Reinhardt R."/>
            <person name="Rott M."/>
            <person name="Sacristan S."/>
            <person name="Schmidt S.M."/>
            <person name="Schoen M."/>
            <person name="Skamnioti P."/>
            <person name="Sommer H."/>
            <person name="Stephens A."/>
            <person name="Takahara H."/>
            <person name="Thordal-Christensen H."/>
            <person name="Vigouroux M."/>
            <person name="Wessling R."/>
            <person name="Wicker T."/>
            <person name="Panstruga R."/>
        </authorList>
    </citation>
    <scope>NUCLEOTIDE SEQUENCE [LARGE SCALE GENOMIC DNA]</scope>
    <source>
        <strain evidence="7">DH14</strain>
    </source>
</reference>
<comment type="similarity">
    <text evidence="2">Belongs to the actin-binding proteins ADF family.</text>
</comment>
<dbReference type="SUPFAM" id="SSF55753">
    <property type="entry name" value="Actin depolymerizing proteins"/>
    <property type="match status" value="1"/>
</dbReference>
<dbReference type="CDD" id="cd11286">
    <property type="entry name" value="ADF_cofilin_like"/>
    <property type="match status" value="1"/>
</dbReference>
<dbReference type="PROSITE" id="PS51263">
    <property type="entry name" value="ADF_H"/>
    <property type="match status" value="1"/>
</dbReference>
<dbReference type="Pfam" id="PF00241">
    <property type="entry name" value="Cofilin_ADF"/>
    <property type="match status" value="1"/>
</dbReference>
<organism evidence="7 8">
    <name type="scientific">Blumeria graminis f. sp. hordei (strain DH14)</name>
    <name type="common">Barley powdery mildew</name>
    <name type="synonym">Oidium monilioides f. sp. hordei</name>
    <dbReference type="NCBI Taxonomy" id="546991"/>
    <lineage>
        <taxon>Eukaryota</taxon>
        <taxon>Fungi</taxon>
        <taxon>Dikarya</taxon>
        <taxon>Ascomycota</taxon>
        <taxon>Pezizomycotina</taxon>
        <taxon>Leotiomycetes</taxon>
        <taxon>Erysiphales</taxon>
        <taxon>Erysiphaceae</taxon>
        <taxon>Blumeria</taxon>
        <taxon>Blumeria hordei</taxon>
    </lineage>
</organism>
<comment type="caution">
    <text evidence="7">The sequence shown here is derived from an EMBL/GenBank/DDBJ whole genome shotgun (WGS) entry which is preliminary data.</text>
</comment>
<protein>
    <recommendedName>
        <fullName evidence="3">Cofilin</fullName>
    </recommendedName>
    <alternativeName>
        <fullName evidence="5">Actin-depolymerizing factor 1</fullName>
    </alternativeName>
</protein>
<evidence type="ECO:0000256" key="5">
    <source>
        <dbReference type="ARBA" id="ARBA00032427"/>
    </source>
</evidence>
<dbReference type="GO" id="GO:0015629">
    <property type="term" value="C:actin cytoskeleton"/>
    <property type="evidence" value="ECO:0007669"/>
    <property type="project" value="InterPro"/>
</dbReference>
<accession>N1JE73</accession>
<dbReference type="Gene3D" id="3.40.20.10">
    <property type="entry name" value="Severin"/>
    <property type="match status" value="1"/>
</dbReference>
<dbReference type="EMBL" id="CAUH01004773">
    <property type="protein sequence ID" value="CCU80806.1"/>
    <property type="molecule type" value="Genomic_DNA"/>
</dbReference>
<gene>
    <name evidence="7" type="ORF">BGHDH14_bgh03524</name>
</gene>
<evidence type="ECO:0000256" key="1">
    <source>
        <dbReference type="ARBA" id="ARBA00004109"/>
    </source>
</evidence>
<dbReference type="GO" id="GO:0030042">
    <property type="term" value="P:actin filament depolymerization"/>
    <property type="evidence" value="ECO:0007669"/>
    <property type="project" value="InterPro"/>
</dbReference>
<feature type="domain" description="ADF-H" evidence="6">
    <location>
        <begin position="3"/>
        <end position="148"/>
    </location>
</feature>
<dbReference type="OrthoDB" id="10249245at2759"/>
<dbReference type="PRINTS" id="PR00006">
    <property type="entry name" value="COFILIN"/>
</dbReference>
<dbReference type="STRING" id="546991.N1JE73"/>
<evidence type="ECO:0000259" key="6">
    <source>
        <dbReference type="PROSITE" id="PS51263"/>
    </source>
</evidence>
<name>N1JE73_BLUG1</name>
<dbReference type="eggNOG" id="KOG1735">
    <property type="taxonomic scope" value="Eukaryota"/>
</dbReference>
<dbReference type="SMART" id="SM00102">
    <property type="entry name" value="ADF"/>
    <property type="match status" value="1"/>
</dbReference>